<evidence type="ECO:0000313" key="4">
    <source>
        <dbReference type="EMBL" id="KAJ2899073.1"/>
    </source>
</evidence>
<comment type="subcellular location">
    <subcellularLocation>
        <location evidence="1">Nucleus</location>
    </subcellularLocation>
</comment>
<organism evidence="4 5">
    <name type="scientific">Zalerion maritima</name>
    <dbReference type="NCBI Taxonomy" id="339359"/>
    <lineage>
        <taxon>Eukaryota</taxon>
        <taxon>Fungi</taxon>
        <taxon>Dikarya</taxon>
        <taxon>Ascomycota</taxon>
        <taxon>Pezizomycotina</taxon>
        <taxon>Sordariomycetes</taxon>
        <taxon>Lulworthiomycetidae</taxon>
        <taxon>Lulworthiales</taxon>
        <taxon>Lulworthiaceae</taxon>
        <taxon>Zalerion</taxon>
    </lineage>
</organism>
<gene>
    <name evidence="4" type="ORF">MKZ38_003429</name>
</gene>
<protein>
    <submittedName>
        <fullName evidence="4">Protein ELYS</fullName>
    </submittedName>
</protein>
<dbReference type="Pfam" id="PF13934">
    <property type="entry name" value="ELYS"/>
    <property type="match status" value="1"/>
</dbReference>
<accession>A0AAD5RP65</accession>
<dbReference type="GO" id="GO:0005634">
    <property type="term" value="C:nucleus"/>
    <property type="evidence" value="ECO:0007669"/>
    <property type="project" value="UniProtKB-SubCell"/>
</dbReference>
<dbReference type="AlphaFoldDB" id="A0AAD5RP65"/>
<feature type="domain" description="ELYS-like" evidence="3">
    <location>
        <begin position="40"/>
        <end position="257"/>
    </location>
</feature>
<dbReference type="EMBL" id="JAKWBI020000208">
    <property type="protein sequence ID" value="KAJ2899073.1"/>
    <property type="molecule type" value="Genomic_DNA"/>
</dbReference>
<evidence type="ECO:0000256" key="1">
    <source>
        <dbReference type="ARBA" id="ARBA00004123"/>
    </source>
</evidence>
<proteinExistence type="predicted"/>
<dbReference type="Proteomes" id="UP001201980">
    <property type="component" value="Unassembled WGS sequence"/>
</dbReference>
<sequence length="311" mass="34882">MAAFNYADYDQLFVLDLKFPYAANTVKEIEVSRRELGGILFIDRVLSQLNITKSKFYPPKSEDSLRTLHKNICKAPLSEHHKLSVFYYLLLDFDVANNHAALSDKFALDASVPAQYQIFMMGLWHMDRRDYASAVERLTHPSLTPEFADAIIVALTNQATESGDYSLPLAYYHTVKPTLKTSQGIECLFDAMARTSVVSALEFSRAYPDSAREQLFQRLIAAVLENPSGENPSERATELVSLPFDDSEEIWFQDYLACGDGKKLKKSADTLLMRKITTGKYTYVLGNKNVGGRWGAVLEGFRSGVGDRATS</sequence>
<comment type="caution">
    <text evidence="4">The sequence shown here is derived from an EMBL/GenBank/DDBJ whole genome shotgun (WGS) entry which is preliminary data.</text>
</comment>
<keyword evidence="2" id="KW-0539">Nucleus</keyword>
<reference evidence="4" key="1">
    <citation type="submission" date="2022-07" db="EMBL/GenBank/DDBJ databases">
        <title>Draft genome sequence of Zalerion maritima ATCC 34329, a (micro)plastics degrading marine fungus.</title>
        <authorList>
            <person name="Paco A."/>
            <person name="Goncalves M.F.M."/>
            <person name="Rocha-Santos T.A.P."/>
            <person name="Alves A."/>
        </authorList>
    </citation>
    <scope>NUCLEOTIDE SEQUENCE</scope>
    <source>
        <strain evidence="4">ATCC 34329</strain>
    </source>
</reference>
<evidence type="ECO:0000313" key="5">
    <source>
        <dbReference type="Proteomes" id="UP001201980"/>
    </source>
</evidence>
<evidence type="ECO:0000256" key="2">
    <source>
        <dbReference type="ARBA" id="ARBA00023242"/>
    </source>
</evidence>
<name>A0AAD5RP65_9PEZI</name>
<dbReference type="InterPro" id="IPR025151">
    <property type="entry name" value="ELYS_dom"/>
</dbReference>
<keyword evidence="5" id="KW-1185">Reference proteome</keyword>
<evidence type="ECO:0000259" key="3">
    <source>
        <dbReference type="Pfam" id="PF13934"/>
    </source>
</evidence>